<dbReference type="InterPro" id="IPR008269">
    <property type="entry name" value="Lon_proteolytic"/>
</dbReference>
<feature type="domain" description="Lon proteolytic" evidence="4">
    <location>
        <begin position="249"/>
        <end position="356"/>
    </location>
</feature>
<gene>
    <name evidence="5" type="ORF">JOD01_001064</name>
</gene>
<sequence>MTEDLQSGRSYQAQGPGAKRWLSLLLAVVVMAAVFFYLNQPTPYYVTRPGSAIELRPIVAVEGGNKSKEAGTFMLTTVRMGEANRLWYWYAKMSPDVELMEKELVVQKGETDEDYTRRELAVMDNSQKIAEAVAFRLAGYEVKIEKRGVVVMGTIAGMPAKNVLQVGDVITAVDQQKITDANDMLKSLAGKKAGDVVQLTFLRDDKPQQATLKLAPLPGEPTRAGIGIQQDNDQLIEVPKQVTISADGIGGPSAGLMFTLEIYNQLLQDQDLTKGYRIAGTGTISADGTVGRIGGINHKVVAADAADAEIFFAPDDSQGEPSNYAEAVQTAKRIGTHMKIVPVKTVDDAIAFLKTLPPKR</sequence>
<reference evidence="5" key="1">
    <citation type="submission" date="2021-01" db="EMBL/GenBank/DDBJ databases">
        <title>Genomic Encyclopedia of Type Strains, Phase IV (KMG-IV): sequencing the most valuable type-strain genomes for metagenomic binning, comparative biology and taxonomic classification.</title>
        <authorList>
            <person name="Goeker M."/>
        </authorList>
    </citation>
    <scope>NUCLEOTIDE SEQUENCE</scope>
    <source>
        <strain evidence="5">DSM 25523</strain>
    </source>
</reference>
<dbReference type="GO" id="GO:0006508">
    <property type="term" value="P:proteolysis"/>
    <property type="evidence" value="ECO:0007669"/>
    <property type="project" value="UniProtKB-KW"/>
</dbReference>
<evidence type="ECO:0000256" key="2">
    <source>
        <dbReference type="SAM" id="Phobius"/>
    </source>
</evidence>
<evidence type="ECO:0000313" key="6">
    <source>
        <dbReference type="Proteomes" id="UP000717624"/>
    </source>
</evidence>
<dbReference type="RefSeq" id="WP_204517175.1">
    <property type="nucleotide sequence ID" value="NZ_BAABIN010000013.1"/>
</dbReference>
<feature type="transmembrane region" description="Helical" evidence="2">
    <location>
        <begin position="21"/>
        <end position="38"/>
    </location>
</feature>
<dbReference type="NCBIfam" id="NF041438">
    <property type="entry name" value="SepM_fam_S16"/>
    <property type="match status" value="1"/>
</dbReference>
<organism evidence="5 6">
    <name type="scientific">Brevibacillus fulvus</name>
    <dbReference type="NCBI Taxonomy" id="1125967"/>
    <lineage>
        <taxon>Bacteria</taxon>
        <taxon>Bacillati</taxon>
        <taxon>Bacillota</taxon>
        <taxon>Bacilli</taxon>
        <taxon>Bacillales</taxon>
        <taxon>Paenibacillaceae</taxon>
        <taxon>Brevibacillus</taxon>
    </lineage>
</organism>
<dbReference type="SUPFAM" id="SSF50156">
    <property type="entry name" value="PDZ domain-like"/>
    <property type="match status" value="1"/>
</dbReference>
<dbReference type="InterPro" id="IPR001478">
    <property type="entry name" value="PDZ"/>
</dbReference>
<dbReference type="InterPro" id="IPR014721">
    <property type="entry name" value="Ribsml_uS5_D2-typ_fold_subgr"/>
</dbReference>
<dbReference type="GO" id="GO:0004176">
    <property type="term" value="F:ATP-dependent peptidase activity"/>
    <property type="evidence" value="ECO:0007669"/>
    <property type="project" value="UniProtKB-UniRule"/>
</dbReference>
<feature type="active site" evidence="1">
    <location>
        <position position="253"/>
    </location>
</feature>
<dbReference type="GO" id="GO:0005524">
    <property type="term" value="F:ATP binding"/>
    <property type="evidence" value="ECO:0007669"/>
    <property type="project" value="InterPro"/>
</dbReference>
<dbReference type="PROSITE" id="PS51786">
    <property type="entry name" value="LON_PROTEOLYTIC"/>
    <property type="match status" value="1"/>
</dbReference>
<keyword evidence="1" id="KW-0645">Protease</keyword>
<evidence type="ECO:0000313" key="5">
    <source>
        <dbReference type="EMBL" id="MBM7589466.1"/>
    </source>
</evidence>
<evidence type="ECO:0000259" key="3">
    <source>
        <dbReference type="PROSITE" id="PS50106"/>
    </source>
</evidence>
<dbReference type="InterPro" id="IPR020568">
    <property type="entry name" value="Ribosomal_Su5_D2-typ_SF"/>
</dbReference>
<feature type="active site" evidence="1">
    <location>
        <position position="299"/>
    </location>
</feature>
<dbReference type="Gene3D" id="3.30.230.10">
    <property type="match status" value="1"/>
</dbReference>
<dbReference type="Pfam" id="PF05362">
    <property type="entry name" value="Lon_C"/>
    <property type="match status" value="1"/>
</dbReference>
<name>A0A938XX21_9BACL</name>
<keyword evidence="1" id="KW-0720">Serine protease</keyword>
<dbReference type="InterPro" id="IPR027065">
    <property type="entry name" value="Lon_Prtase"/>
</dbReference>
<keyword evidence="2" id="KW-0812">Transmembrane</keyword>
<dbReference type="AlphaFoldDB" id="A0A938XX21"/>
<dbReference type="PANTHER" id="PTHR10046">
    <property type="entry name" value="ATP DEPENDENT LON PROTEASE FAMILY MEMBER"/>
    <property type="match status" value="1"/>
</dbReference>
<comment type="caution">
    <text evidence="5">The sequence shown here is derived from an EMBL/GenBank/DDBJ whole genome shotgun (WGS) entry which is preliminary data.</text>
</comment>
<dbReference type="Pfam" id="PF13180">
    <property type="entry name" value="PDZ_2"/>
    <property type="match status" value="1"/>
</dbReference>
<keyword evidence="1" id="KW-0378">Hydrolase</keyword>
<dbReference type="PROSITE" id="PS50106">
    <property type="entry name" value="PDZ"/>
    <property type="match status" value="1"/>
</dbReference>
<dbReference type="Proteomes" id="UP000717624">
    <property type="component" value="Unassembled WGS sequence"/>
</dbReference>
<dbReference type="GO" id="GO:0030163">
    <property type="term" value="P:protein catabolic process"/>
    <property type="evidence" value="ECO:0007669"/>
    <property type="project" value="InterPro"/>
</dbReference>
<protein>
    <recommendedName>
        <fullName evidence="1">endopeptidase La</fullName>
        <ecNumber evidence="1">3.4.21.53</ecNumber>
    </recommendedName>
</protein>
<dbReference type="SMART" id="SM00228">
    <property type="entry name" value="PDZ"/>
    <property type="match status" value="1"/>
</dbReference>
<evidence type="ECO:0000259" key="4">
    <source>
        <dbReference type="PROSITE" id="PS51786"/>
    </source>
</evidence>
<dbReference type="GO" id="GO:0004252">
    <property type="term" value="F:serine-type endopeptidase activity"/>
    <property type="evidence" value="ECO:0007669"/>
    <property type="project" value="UniProtKB-UniRule"/>
</dbReference>
<accession>A0A938XX21</accession>
<feature type="domain" description="PDZ" evidence="3">
    <location>
        <begin position="119"/>
        <end position="205"/>
    </location>
</feature>
<dbReference type="InterPro" id="IPR036034">
    <property type="entry name" value="PDZ_sf"/>
</dbReference>
<keyword evidence="6" id="KW-1185">Reference proteome</keyword>
<dbReference type="SUPFAM" id="SSF54211">
    <property type="entry name" value="Ribosomal protein S5 domain 2-like"/>
    <property type="match status" value="1"/>
</dbReference>
<keyword evidence="2" id="KW-0472">Membrane</keyword>
<proteinExistence type="inferred from homology"/>
<keyword evidence="2" id="KW-1133">Transmembrane helix</keyword>
<comment type="catalytic activity">
    <reaction evidence="1">
        <text>Hydrolysis of proteins in presence of ATP.</text>
        <dbReference type="EC" id="3.4.21.53"/>
    </reaction>
</comment>
<dbReference type="EMBL" id="JAFBEB010000002">
    <property type="protein sequence ID" value="MBM7589466.1"/>
    <property type="molecule type" value="Genomic_DNA"/>
</dbReference>
<dbReference type="EC" id="3.4.21.53" evidence="1"/>
<comment type="similarity">
    <text evidence="1">Belongs to the peptidase S16 family.</text>
</comment>
<evidence type="ECO:0000256" key="1">
    <source>
        <dbReference type="PROSITE-ProRule" id="PRU01122"/>
    </source>
</evidence>